<name>A0ABR1BEV2_POLSC</name>
<evidence type="ECO:0000256" key="1">
    <source>
        <dbReference type="PROSITE-ProRule" id="PRU00339"/>
    </source>
</evidence>
<dbReference type="InterPro" id="IPR019734">
    <property type="entry name" value="TPR_rpt"/>
</dbReference>
<feature type="compositionally biased region" description="Polar residues" evidence="2">
    <location>
        <begin position="13"/>
        <end position="38"/>
    </location>
</feature>
<comment type="caution">
    <text evidence="3">The sequence shown here is derived from an EMBL/GenBank/DDBJ whole genome shotgun (WGS) entry which is preliminary data.</text>
</comment>
<dbReference type="Gene3D" id="1.25.40.10">
    <property type="entry name" value="Tetratricopeptide repeat domain"/>
    <property type="match status" value="1"/>
</dbReference>
<sequence length="102" mass="11371">MNLSDETYERPGQTGTCRIQRAQDNSLSPSGQNATTKTELLDKTSPEFNFYLSNTTFREKAGSPYGNLGSILNAQGRGDEAEAAYRMALKHRPNMAEVYYNL</sequence>
<dbReference type="PROSITE" id="PS50005">
    <property type="entry name" value="TPR"/>
    <property type="match status" value="1"/>
</dbReference>
<feature type="region of interest" description="Disordered" evidence="2">
    <location>
        <begin position="1"/>
        <end position="41"/>
    </location>
</feature>
<keyword evidence="4" id="KW-1185">Reference proteome</keyword>
<evidence type="ECO:0008006" key="5">
    <source>
        <dbReference type="Google" id="ProtNLM"/>
    </source>
</evidence>
<dbReference type="Proteomes" id="UP001359485">
    <property type="component" value="Unassembled WGS sequence"/>
</dbReference>
<dbReference type="SUPFAM" id="SSF48452">
    <property type="entry name" value="TPR-like"/>
    <property type="match status" value="1"/>
</dbReference>
<dbReference type="PANTHER" id="PTHR44216:SF3">
    <property type="entry name" value="PROTEIN O-MANNOSYL-TRANSFERASE TMTC2"/>
    <property type="match status" value="1"/>
</dbReference>
<dbReference type="InterPro" id="IPR052384">
    <property type="entry name" value="TMTC_O-mannosyltransferase"/>
</dbReference>
<dbReference type="PANTHER" id="PTHR44216">
    <property type="entry name" value="PROTEIN O-MANNOSYL-TRANSFERASE TMTC2"/>
    <property type="match status" value="1"/>
</dbReference>
<keyword evidence="1" id="KW-0802">TPR repeat</keyword>
<gene>
    <name evidence="3" type="ORF">RUM44_012330</name>
</gene>
<reference evidence="3 4" key="1">
    <citation type="submission" date="2023-09" db="EMBL/GenBank/DDBJ databases">
        <title>Genomes of two closely related lineages of the louse Polyplax serrata with different host specificities.</title>
        <authorList>
            <person name="Martinu J."/>
            <person name="Tarabai H."/>
            <person name="Stefka J."/>
            <person name="Hypsa V."/>
        </authorList>
    </citation>
    <scope>NUCLEOTIDE SEQUENCE [LARGE SCALE GENOMIC DNA]</scope>
    <source>
        <strain evidence="3">98ZLc_SE</strain>
    </source>
</reference>
<dbReference type="EMBL" id="JAWJWF010000001">
    <property type="protein sequence ID" value="KAK6640634.1"/>
    <property type="molecule type" value="Genomic_DNA"/>
</dbReference>
<evidence type="ECO:0000313" key="3">
    <source>
        <dbReference type="EMBL" id="KAK6640634.1"/>
    </source>
</evidence>
<proteinExistence type="predicted"/>
<accession>A0ABR1BEV2</accession>
<dbReference type="SMART" id="SM00028">
    <property type="entry name" value="TPR"/>
    <property type="match status" value="1"/>
</dbReference>
<evidence type="ECO:0000313" key="4">
    <source>
        <dbReference type="Proteomes" id="UP001359485"/>
    </source>
</evidence>
<protein>
    <recommendedName>
        <fullName evidence="5">Tetratricopeptide repeat protein</fullName>
    </recommendedName>
</protein>
<evidence type="ECO:0000256" key="2">
    <source>
        <dbReference type="SAM" id="MobiDB-lite"/>
    </source>
</evidence>
<organism evidence="3 4">
    <name type="scientific">Polyplax serrata</name>
    <name type="common">Common mouse louse</name>
    <dbReference type="NCBI Taxonomy" id="468196"/>
    <lineage>
        <taxon>Eukaryota</taxon>
        <taxon>Metazoa</taxon>
        <taxon>Ecdysozoa</taxon>
        <taxon>Arthropoda</taxon>
        <taxon>Hexapoda</taxon>
        <taxon>Insecta</taxon>
        <taxon>Pterygota</taxon>
        <taxon>Neoptera</taxon>
        <taxon>Paraneoptera</taxon>
        <taxon>Psocodea</taxon>
        <taxon>Troctomorpha</taxon>
        <taxon>Phthiraptera</taxon>
        <taxon>Anoplura</taxon>
        <taxon>Polyplacidae</taxon>
        <taxon>Polyplax</taxon>
    </lineage>
</organism>
<feature type="repeat" description="TPR" evidence="1">
    <location>
        <begin position="62"/>
        <end position="95"/>
    </location>
</feature>
<dbReference type="InterPro" id="IPR011990">
    <property type="entry name" value="TPR-like_helical_dom_sf"/>
</dbReference>